<dbReference type="AlphaFoldDB" id="A0A418UYH4"/>
<dbReference type="Proteomes" id="UP000285523">
    <property type="component" value="Unassembled WGS sequence"/>
</dbReference>
<comment type="caution">
    <text evidence="2">The sequence shown here is derived from an EMBL/GenBank/DDBJ whole genome shotgun (WGS) entry which is preliminary data.</text>
</comment>
<feature type="region of interest" description="Disordered" evidence="1">
    <location>
        <begin position="23"/>
        <end position="71"/>
    </location>
</feature>
<proteinExistence type="predicted"/>
<name>A0A418UYH4_RHOPL</name>
<dbReference type="EMBL" id="QYYD01000033">
    <property type="protein sequence ID" value="RJF67385.1"/>
    <property type="molecule type" value="Genomic_DNA"/>
</dbReference>
<protein>
    <submittedName>
        <fullName evidence="2">Uncharacterized protein</fullName>
    </submittedName>
</protein>
<reference evidence="2 3" key="1">
    <citation type="submission" date="2018-09" db="EMBL/GenBank/DDBJ databases">
        <title>Draft genome sequence of Rhodopseudomonas palustris 2.1.18.</title>
        <authorList>
            <person name="Robertson S.L."/>
            <person name="Meyer T.E."/>
            <person name="Kyndt J.A."/>
        </authorList>
    </citation>
    <scope>NUCLEOTIDE SEQUENCE [LARGE SCALE GENOMIC DNA]</scope>
    <source>
        <strain evidence="2 3">2.1.18</strain>
    </source>
</reference>
<gene>
    <name evidence="2" type="ORF">D4Q52_23250</name>
</gene>
<evidence type="ECO:0000313" key="2">
    <source>
        <dbReference type="EMBL" id="RJF67385.1"/>
    </source>
</evidence>
<accession>A0A418UYH4</accession>
<sequence>MRGRRIIGTRRIERDDRCGSLTRGGHCAPLPPAGEVDARSAAGEGTPLRESLSHCLGRPHPSPLPQAGEGARCAGGAAAIDMAGD</sequence>
<organism evidence="2 3">
    <name type="scientific">Rhodopseudomonas palustris</name>
    <dbReference type="NCBI Taxonomy" id="1076"/>
    <lineage>
        <taxon>Bacteria</taxon>
        <taxon>Pseudomonadati</taxon>
        <taxon>Pseudomonadota</taxon>
        <taxon>Alphaproteobacteria</taxon>
        <taxon>Hyphomicrobiales</taxon>
        <taxon>Nitrobacteraceae</taxon>
        <taxon>Rhodopseudomonas</taxon>
    </lineage>
</organism>
<evidence type="ECO:0000313" key="3">
    <source>
        <dbReference type="Proteomes" id="UP000285523"/>
    </source>
</evidence>
<evidence type="ECO:0000256" key="1">
    <source>
        <dbReference type="SAM" id="MobiDB-lite"/>
    </source>
</evidence>